<keyword evidence="3" id="KW-1185">Reference proteome</keyword>
<feature type="compositionally biased region" description="Basic and acidic residues" evidence="1">
    <location>
        <begin position="1"/>
        <end position="12"/>
    </location>
</feature>
<evidence type="ECO:0000313" key="2">
    <source>
        <dbReference type="EMBL" id="EHK53248.1"/>
    </source>
</evidence>
<gene>
    <name evidence="2" type="ORF">MAXJ12_31117</name>
</gene>
<feature type="region of interest" description="Disordered" evidence="1">
    <location>
        <begin position="66"/>
        <end position="87"/>
    </location>
</feature>
<accession>H0I186</accession>
<sequence>MVRVRPIQERTPRPPGKLTEASSPKLCPNAAACATSAVSASIASVTTRLHKRGHALACRIYNRPIDGDNSAGTGSRSGWEKEAAGPASDGNLGFGNLALALDGDHFRLAPIDRD</sequence>
<protein>
    <submittedName>
        <fullName evidence="2">Uncharacterized protein</fullName>
    </submittedName>
</protein>
<organism evidence="2 3">
    <name type="scientific">Mesorhizobium alhagi CCNWXJ12-2</name>
    <dbReference type="NCBI Taxonomy" id="1107882"/>
    <lineage>
        <taxon>Bacteria</taxon>
        <taxon>Pseudomonadati</taxon>
        <taxon>Pseudomonadota</taxon>
        <taxon>Alphaproteobacteria</taxon>
        <taxon>Hyphomicrobiales</taxon>
        <taxon>Phyllobacteriaceae</taxon>
        <taxon>Allomesorhizobium</taxon>
    </lineage>
</organism>
<evidence type="ECO:0000256" key="1">
    <source>
        <dbReference type="SAM" id="MobiDB-lite"/>
    </source>
</evidence>
<evidence type="ECO:0000313" key="3">
    <source>
        <dbReference type="Proteomes" id="UP000003250"/>
    </source>
</evidence>
<reference evidence="2 3" key="1">
    <citation type="journal article" date="2012" name="J. Bacteriol.">
        <title>Draft Genome Sequence of Mesorhizobium alhagi CCNWXJ12-2T, a Novel Salt-Resistant Species Isolated from the Desert of Northwestern China.</title>
        <authorList>
            <person name="Zhou M."/>
            <person name="Chen W."/>
            <person name="Chen H."/>
            <person name="Wei G."/>
        </authorList>
    </citation>
    <scope>NUCLEOTIDE SEQUENCE [LARGE SCALE GENOMIC DNA]</scope>
    <source>
        <strain evidence="2 3">CCNWXJ12-2</strain>
    </source>
</reference>
<dbReference type="EMBL" id="AHAM01000278">
    <property type="protein sequence ID" value="EHK53248.1"/>
    <property type="molecule type" value="Genomic_DNA"/>
</dbReference>
<dbReference type="Proteomes" id="UP000003250">
    <property type="component" value="Unassembled WGS sequence"/>
</dbReference>
<feature type="region of interest" description="Disordered" evidence="1">
    <location>
        <begin position="1"/>
        <end position="24"/>
    </location>
</feature>
<dbReference type="AlphaFoldDB" id="H0I186"/>
<proteinExistence type="predicted"/>
<name>H0I186_9HYPH</name>